<gene>
    <name evidence="10" type="ORF">SmJEL517_g02440</name>
</gene>
<dbReference type="GO" id="GO:0051321">
    <property type="term" value="P:meiotic cell cycle"/>
    <property type="evidence" value="ECO:0007669"/>
    <property type="project" value="TreeGrafter"/>
</dbReference>
<feature type="domain" description="Gamma tubulin complex component protein N-terminal" evidence="9">
    <location>
        <begin position="2"/>
        <end position="127"/>
    </location>
</feature>
<accession>A0A507C687</accession>
<dbReference type="GO" id="GO:0043015">
    <property type="term" value="F:gamma-tubulin binding"/>
    <property type="evidence" value="ECO:0007669"/>
    <property type="project" value="InterPro"/>
</dbReference>
<dbReference type="OrthoDB" id="1608002at2759"/>
<dbReference type="GO" id="GO:0051225">
    <property type="term" value="P:spindle assembly"/>
    <property type="evidence" value="ECO:0007669"/>
    <property type="project" value="TreeGrafter"/>
</dbReference>
<dbReference type="AlphaFoldDB" id="A0A507C687"/>
<dbReference type="Proteomes" id="UP000319731">
    <property type="component" value="Unassembled WGS sequence"/>
</dbReference>
<evidence type="ECO:0000256" key="5">
    <source>
        <dbReference type="ARBA" id="ARBA00023212"/>
    </source>
</evidence>
<evidence type="ECO:0000313" key="10">
    <source>
        <dbReference type="EMBL" id="TPX35021.1"/>
    </source>
</evidence>
<reference evidence="10 11" key="1">
    <citation type="journal article" date="2019" name="Sci. Rep.">
        <title>Comparative genomics of chytrid fungi reveal insights into the obligate biotrophic and pathogenic lifestyle of Synchytrium endobioticum.</title>
        <authorList>
            <person name="van de Vossenberg B.T.L.H."/>
            <person name="Warris S."/>
            <person name="Nguyen H.D.T."/>
            <person name="van Gent-Pelzer M.P.E."/>
            <person name="Joly D.L."/>
            <person name="van de Geest H.C."/>
            <person name="Bonants P.J.M."/>
            <person name="Smith D.S."/>
            <person name="Levesque C.A."/>
            <person name="van der Lee T.A.J."/>
        </authorList>
    </citation>
    <scope>NUCLEOTIDE SEQUENCE [LARGE SCALE GENOMIC DNA]</scope>
    <source>
        <strain evidence="10 11">JEL517</strain>
    </source>
</reference>
<dbReference type="Pfam" id="PF04130">
    <property type="entry name" value="GCP_C_terminal"/>
    <property type="match status" value="1"/>
</dbReference>
<dbReference type="InterPro" id="IPR042241">
    <property type="entry name" value="GCP_C_sf"/>
</dbReference>
<evidence type="ECO:0000256" key="7">
    <source>
        <dbReference type="SAM" id="MobiDB-lite"/>
    </source>
</evidence>
<feature type="region of interest" description="Disordered" evidence="7">
    <location>
        <begin position="523"/>
        <end position="558"/>
    </location>
</feature>
<dbReference type="PANTHER" id="PTHR19302">
    <property type="entry name" value="GAMMA TUBULIN COMPLEX PROTEIN"/>
    <property type="match status" value="1"/>
</dbReference>
<dbReference type="GeneID" id="42003665"/>
<dbReference type="InterPro" id="IPR040457">
    <property type="entry name" value="GCP_C"/>
</dbReference>
<feature type="domain" description="Gamma tubulin complex component protein N-terminal" evidence="9">
    <location>
        <begin position="140"/>
        <end position="315"/>
    </location>
</feature>
<dbReference type="Pfam" id="PF17681">
    <property type="entry name" value="GCP_N_terminal"/>
    <property type="match status" value="2"/>
</dbReference>
<evidence type="ECO:0000256" key="2">
    <source>
        <dbReference type="ARBA" id="ARBA00010337"/>
    </source>
</evidence>
<dbReference type="GO" id="GO:0005874">
    <property type="term" value="C:microtubule"/>
    <property type="evidence" value="ECO:0007669"/>
    <property type="project" value="UniProtKB-KW"/>
</dbReference>
<name>A0A507C687_9FUNG</name>
<evidence type="ECO:0000256" key="1">
    <source>
        <dbReference type="ARBA" id="ARBA00004267"/>
    </source>
</evidence>
<comment type="caution">
    <text evidence="10">The sequence shown here is derived from an EMBL/GenBank/DDBJ whole genome shotgun (WGS) entry which is preliminary data.</text>
</comment>
<proteinExistence type="inferred from homology"/>
<feature type="domain" description="Gamma tubulin complex component C-terminal" evidence="8">
    <location>
        <begin position="320"/>
        <end position="673"/>
    </location>
</feature>
<keyword evidence="5 6" id="KW-0206">Cytoskeleton</keyword>
<dbReference type="PANTHER" id="PTHR19302:SF27">
    <property type="entry name" value="GAMMA-TUBULIN COMPLEX COMPONENT 4"/>
    <property type="match status" value="1"/>
</dbReference>
<dbReference type="STRING" id="1806994.A0A507C687"/>
<evidence type="ECO:0000313" key="11">
    <source>
        <dbReference type="Proteomes" id="UP000319731"/>
    </source>
</evidence>
<protein>
    <recommendedName>
        <fullName evidence="6">Spindle pole body component</fullName>
    </recommendedName>
</protein>
<dbReference type="InterPro" id="IPR007259">
    <property type="entry name" value="GCP"/>
</dbReference>
<dbReference type="GO" id="GO:0000930">
    <property type="term" value="C:gamma-tubulin complex"/>
    <property type="evidence" value="ECO:0007669"/>
    <property type="project" value="TreeGrafter"/>
</dbReference>
<dbReference type="GO" id="GO:0007020">
    <property type="term" value="P:microtubule nucleation"/>
    <property type="evidence" value="ECO:0007669"/>
    <property type="project" value="InterPro"/>
</dbReference>
<dbReference type="Gene3D" id="1.20.120.1900">
    <property type="entry name" value="Gamma-tubulin complex, C-terminal domain"/>
    <property type="match status" value="1"/>
</dbReference>
<evidence type="ECO:0000259" key="9">
    <source>
        <dbReference type="Pfam" id="PF17681"/>
    </source>
</evidence>
<comment type="similarity">
    <text evidence="2 6">Belongs to the TUBGCP family.</text>
</comment>
<dbReference type="GO" id="GO:0000278">
    <property type="term" value="P:mitotic cell cycle"/>
    <property type="evidence" value="ECO:0007669"/>
    <property type="project" value="TreeGrafter"/>
</dbReference>
<dbReference type="EMBL" id="QEAO01000010">
    <property type="protein sequence ID" value="TPX35021.1"/>
    <property type="molecule type" value="Genomic_DNA"/>
</dbReference>
<keyword evidence="11" id="KW-1185">Reference proteome</keyword>
<evidence type="ECO:0000259" key="8">
    <source>
        <dbReference type="Pfam" id="PF04130"/>
    </source>
</evidence>
<keyword evidence="3 6" id="KW-0963">Cytoplasm</keyword>
<evidence type="ECO:0000256" key="4">
    <source>
        <dbReference type="ARBA" id="ARBA00022701"/>
    </source>
</evidence>
<keyword evidence="4 6" id="KW-0493">Microtubule</keyword>
<comment type="subcellular location">
    <subcellularLocation>
        <location evidence="1 6">Cytoplasm</location>
        <location evidence="1 6">Cytoskeleton</location>
        <location evidence="1 6">Microtubule organizing center</location>
    </subcellularLocation>
</comment>
<sequence>MIHEVLLALAGCPGDLFVYSNGKLAVSTDIPFLHDSERAQLAPLLQVAQLYMQLDAYLKRLRTPWLNHLKSRYYSNASPSAADHDQQPQISSVWKGVYQQALSGALASYLDEYRSVIVQVERKVLDYLDPDTDGGRTPLAYLNVTFAQKCNTGLPAVRQAMLKLQHACLAALYRQITTWMLYGELNDPYSEFFIKNESPSEARRTAIFMADVVVELQQEQTRWYSEFVLDSSMIPPFMSTRVAETILFVGKAISSIRESPTPENQQAISSISTTFLPDFIALTQQQTVGYKDAPFELVVDRVKRHVSKILWKALVIDRDLRRHLKAFKDFYLLGKGEFFVSFLDGCDLIRQRAAARLVLITEYDMNSLFRRTARDTTAEHDPAVDSFAFRFIKSDERPPKSLVSPFESELVNLPLRLEYEVTWPLDLVLTQPDLEKYNVVFTFLIYLRRVQMRIQRIWSLTNNVSRGTRRGSTTHEPLSRIFWTIRGRMMFFVDHLWSYIQMDVLESQYSALMNRLFDDQHDSEYGQESGLESEDENTIDQPLGIPPTHASPETSVNGDFESLQQDHAAYLDAICKGCFLDDSAASKSLGSVVRTLLELIVRYCGVVEDSLRSGRLRDDSIPRVESLRQEFDRSCQFLFDALAGARTSDTHQTSDGAAAFEKLLLRLDYNRWFSVGFDISQSTKTSTAARNTSGGGLVGF</sequence>
<dbReference type="InterPro" id="IPR041470">
    <property type="entry name" value="GCP_N"/>
</dbReference>
<dbReference type="GO" id="GO:0051011">
    <property type="term" value="F:microtubule minus-end binding"/>
    <property type="evidence" value="ECO:0007669"/>
    <property type="project" value="TreeGrafter"/>
</dbReference>
<evidence type="ECO:0000256" key="6">
    <source>
        <dbReference type="RuleBase" id="RU363050"/>
    </source>
</evidence>
<dbReference type="GO" id="GO:0000922">
    <property type="term" value="C:spindle pole"/>
    <property type="evidence" value="ECO:0007669"/>
    <property type="project" value="InterPro"/>
</dbReference>
<dbReference type="RefSeq" id="XP_031025606.1">
    <property type="nucleotide sequence ID" value="XM_031168368.1"/>
</dbReference>
<dbReference type="GO" id="GO:0031122">
    <property type="term" value="P:cytoplasmic microtubule organization"/>
    <property type="evidence" value="ECO:0007669"/>
    <property type="project" value="TreeGrafter"/>
</dbReference>
<dbReference type="GO" id="GO:0005816">
    <property type="term" value="C:spindle pole body"/>
    <property type="evidence" value="ECO:0007669"/>
    <property type="project" value="UniProtKB-ARBA"/>
</dbReference>
<evidence type="ECO:0000256" key="3">
    <source>
        <dbReference type="ARBA" id="ARBA00022490"/>
    </source>
</evidence>
<organism evidence="10 11">
    <name type="scientific">Synchytrium microbalum</name>
    <dbReference type="NCBI Taxonomy" id="1806994"/>
    <lineage>
        <taxon>Eukaryota</taxon>
        <taxon>Fungi</taxon>
        <taxon>Fungi incertae sedis</taxon>
        <taxon>Chytridiomycota</taxon>
        <taxon>Chytridiomycota incertae sedis</taxon>
        <taxon>Chytridiomycetes</taxon>
        <taxon>Synchytriales</taxon>
        <taxon>Synchytriaceae</taxon>
        <taxon>Synchytrium</taxon>
    </lineage>
</organism>